<dbReference type="NCBIfam" id="TIGR01792">
    <property type="entry name" value="urease_alph"/>
    <property type="match status" value="1"/>
</dbReference>
<dbReference type="InterPro" id="IPR002019">
    <property type="entry name" value="Urease_beta-like"/>
</dbReference>
<dbReference type="Pfam" id="PF00699">
    <property type="entry name" value="Urease_beta"/>
    <property type="match status" value="1"/>
</dbReference>
<dbReference type="InterPro" id="IPR011059">
    <property type="entry name" value="Metal-dep_hydrolase_composite"/>
</dbReference>
<dbReference type="InterPro" id="IPR005848">
    <property type="entry name" value="Urease_asu"/>
</dbReference>
<dbReference type="CDD" id="cd00407">
    <property type="entry name" value="Urease_beta"/>
    <property type="match status" value="1"/>
</dbReference>
<dbReference type="SUPFAM" id="SSF54111">
    <property type="entry name" value="Urease, gamma-subunit"/>
    <property type="match status" value="1"/>
</dbReference>
<dbReference type="InterPro" id="IPR036463">
    <property type="entry name" value="Urease_gamma_sf"/>
</dbReference>
<dbReference type="CDD" id="cd00375">
    <property type="entry name" value="Urease_alpha"/>
    <property type="match status" value="1"/>
</dbReference>
<dbReference type="SUPFAM" id="SSF51338">
    <property type="entry name" value="Composite domain of metallo-dependent hydrolases"/>
    <property type="match status" value="2"/>
</dbReference>
<dbReference type="Gramene" id="TRITD5Bv1G234110.5">
    <property type="protein sequence ID" value="TRITD5Bv1G234110.5"/>
    <property type="gene ID" value="TRITD5Bv1G234110"/>
</dbReference>
<comment type="cofactor">
    <cofactor evidence="8">
        <name>Ni cation</name>
        <dbReference type="ChEBI" id="CHEBI:25516"/>
    </cofactor>
    <text evidence="8">Binds 2 nickel ions per subunit.</text>
</comment>
<dbReference type="Pfam" id="PF00547">
    <property type="entry name" value="Urease_gamma"/>
    <property type="match status" value="1"/>
</dbReference>
<dbReference type="NCBIfam" id="NF009686">
    <property type="entry name" value="PRK13207.1"/>
    <property type="match status" value="1"/>
</dbReference>
<dbReference type="GO" id="GO:0043419">
    <property type="term" value="P:urea catabolic process"/>
    <property type="evidence" value="ECO:0007669"/>
    <property type="project" value="InterPro"/>
</dbReference>
<dbReference type="InterPro" id="IPR017951">
    <property type="entry name" value="Urease_asu_c"/>
</dbReference>
<dbReference type="SUPFAM" id="SSF51556">
    <property type="entry name" value="Metallo-dependent hydrolases"/>
    <property type="match status" value="1"/>
</dbReference>
<gene>
    <name evidence="12" type="ORF">TRITD_5Bv1G234110</name>
</gene>
<feature type="binding site" evidence="8">
    <location>
        <position position="522"/>
    </location>
    <ligand>
        <name>Ni(2+)</name>
        <dbReference type="ChEBI" id="CHEBI:49786"/>
        <label>2</label>
    </ligand>
</feature>
<dbReference type="PANTHER" id="PTHR43440">
    <property type="entry name" value="UREASE"/>
    <property type="match status" value="1"/>
</dbReference>
<feature type="binding site" description="via carbamate group" evidence="8">
    <location>
        <position position="467"/>
    </location>
    <ligand>
        <name>Ni(2+)</name>
        <dbReference type="ChEBI" id="CHEBI:49786"/>
        <label>2</label>
    </ligand>
</feature>
<keyword evidence="13" id="KW-1185">Reference proteome</keyword>
<dbReference type="NCBIfam" id="NF009682">
    <property type="entry name" value="PRK13203.1"/>
    <property type="match status" value="1"/>
</dbReference>
<dbReference type="Gene3D" id="3.30.280.10">
    <property type="entry name" value="Urease, gamma-like subunit"/>
    <property type="match status" value="1"/>
</dbReference>
<dbReference type="Gene3D" id="2.10.150.10">
    <property type="entry name" value="Urease, beta subunit"/>
    <property type="match status" value="1"/>
</dbReference>
<evidence type="ECO:0000256" key="5">
    <source>
        <dbReference type="ARBA" id="ARBA00022801"/>
    </source>
</evidence>
<dbReference type="PROSITE" id="PS01120">
    <property type="entry name" value="UREASE_1"/>
    <property type="match status" value="1"/>
</dbReference>
<dbReference type="Pfam" id="PF00449">
    <property type="entry name" value="Urease_alpha"/>
    <property type="match status" value="1"/>
</dbReference>
<dbReference type="Gene3D" id="2.30.40.10">
    <property type="entry name" value="Urease, subunit C, domain 1"/>
    <property type="match status" value="1"/>
</dbReference>
<evidence type="ECO:0000256" key="9">
    <source>
        <dbReference type="PIRSR" id="PIRSR611612-52"/>
    </source>
</evidence>
<feature type="binding site" evidence="10">
    <location>
        <position position="469"/>
    </location>
    <ligand>
        <name>substrate</name>
    </ligand>
</feature>
<protein>
    <recommendedName>
        <fullName evidence="2 6">Urease</fullName>
        <ecNumber evidence="2 6">3.5.1.5</ecNumber>
    </recommendedName>
    <alternativeName>
        <fullName evidence="6">Urea amidohydrolase</fullName>
    </alternativeName>
</protein>
<dbReference type="FunFam" id="2.10.150.10:FF:000002">
    <property type="entry name" value="Urease"/>
    <property type="match status" value="1"/>
</dbReference>
<proteinExistence type="inferred from homology"/>
<dbReference type="CDD" id="cd00390">
    <property type="entry name" value="Urease_gamma"/>
    <property type="match status" value="1"/>
</dbReference>
<comment type="pathway">
    <text evidence="1 6">Nitrogen metabolism; urea degradation; CO(2) and NH(3) from urea (urease route): step 1/1.</text>
</comment>
<dbReference type="Proteomes" id="UP000324705">
    <property type="component" value="Chromosome 5B"/>
</dbReference>
<evidence type="ECO:0000256" key="10">
    <source>
        <dbReference type="PROSITE-ProRule" id="PRU00700"/>
    </source>
</evidence>
<accession>A0A9R0XLV2</accession>
<dbReference type="InterPro" id="IPR050112">
    <property type="entry name" value="Urease_alpha_subunit"/>
</dbReference>
<feature type="binding site" evidence="8">
    <location>
        <position position="610"/>
    </location>
    <ligand>
        <name>Ni(2+)</name>
        <dbReference type="ChEBI" id="CHEBI:49786"/>
        <label>1</label>
    </ligand>
</feature>
<evidence type="ECO:0000256" key="8">
    <source>
        <dbReference type="PIRSR" id="PIRSR001222-51"/>
    </source>
</evidence>
<dbReference type="GO" id="GO:0035550">
    <property type="term" value="C:urease complex"/>
    <property type="evidence" value="ECO:0007669"/>
    <property type="project" value="InterPro"/>
</dbReference>
<name>A0A9R0XLV2_TRITD</name>
<dbReference type="InterPro" id="IPR029754">
    <property type="entry name" value="Urease_Ni-bd"/>
</dbReference>
<feature type="binding site" evidence="8">
    <location>
        <position position="384"/>
    </location>
    <ligand>
        <name>Ni(2+)</name>
        <dbReference type="ChEBI" id="CHEBI:49786"/>
        <label>1</label>
    </ligand>
</feature>
<feature type="binding site" evidence="8">
    <location>
        <position position="386"/>
    </location>
    <ligand>
        <name>Ni(2+)</name>
        <dbReference type="ChEBI" id="CHEBI:49786"/>
        <label>1</label>
    </ligand>
</feature>
<organism evidence="12 13">
    <name type="scientific">Triticum turgidum subsp. durum</name>
    <name type="common">Durum wheat</name>
    <name type="synonym">Triticum durum</name>
    <dbReference type="NCBI Taxonomy" id="4567"/>
    <lineage>
        <taxon>Eukaryota</taxon>
        <taxon>Viridiplantae</taxon>
        <taxon>Streptophyta</taxon>
        <taxon>Embryophyta</taxon>
        <taxon>Tracheophyta</taxon>
        <taxon>Spermatophyta</taxon>
        <taxon>Magnoliopsida</taxon>
        <taxon>Liliopsida</taxon>
        <taxon>Poales</taxon>
        <taxon>Poaceae</taxon>
        <taxon>BOP clade</taxon>
        <taxon>Pooideae</taxon>
        <taxon>Triticodae</taxon>
        <taxon>Triticeae</taxon>
        <taxon>Triticinae</taxon>
        <taxon>Triticum</taxon>
    </lineage>
</organism>
<comment type="PTM">
    <text evidence="7">Carbamylation allows a single lysine to coordinate two nickel ions.</text>
</comment>
<dbReference type="InterPro" id="IPR011612">
    <property type="entry name" value="Urease_alpha_N_dom"/>
</dbReference>
<dbReference type="HAMAP" id="MF_01953">
    <property type="entry name" value="Urease_alpha"/>
    <property type="match status" value="1"/>
</dbReference>
<dbReference type="InterPro" id="IPR036461">
    <property type="entry name" value="Urease_betasu_sf"/>
</dbReference>
<dbReference type="InterPro" id="IPR008221">
    <property type="entry name" value="Urease"/>
</dbReference>
<keyword evidence="4 6" id="KW-0479">Metal-binding</keyword>
<keyword evidence="5 6" id="KW-0378">Hydrolase</keyword>
<evidence type="ECO:0000256" key="1">
    <source>
        <dbReference type="ARBA" id="ARBA00004897"/>
    </source>
</evidence>
<dbReference type="InterPro" id="IPR006680">
    <property type="entry name" value="Amidohydro-rel"/>
</dbReference>
<evidence type="ECO:0000256" key="6">
    <source>
        <dbReference type="PIRNR" id="PIRNR001222"/>
    </source>
</evidence>
<evidence type="ECO:0000256" key="4">
    <source>
        <dbReference type="ARBA" id="ARBA00022723"/>
    </source>
</evidence>
<dbReference type="InterPro" id="IPR032466">
    <property type="entry name" value="Metal_Hydrolase"/>
</dbReference>
<sequence length="822" mass="88050">MKLVPREAEKLALHSAGFLAQKRLARGLRLNYTEAIALIASQILEFVRDGDKTVTDLMDLGKQMLGRRQVLPAVPYLLDTVQVQLAYRMSVIQPNTLGVPSLEKFSGSDVEDYPGEVHFCSGRIILNLHRRALTLKVVNKADRPIQIGSHYHFIEANPYLVFDRHRAYGMRLNIPAGTAVRFEPGDAKSVTLVSIGGHKVIRGGNGIADGAVDSSQLNEVMQKITENGFGHEDYPGASEGLIGDGTFDCSVDHEKYSSMYGPTTGDKIRLGDTDLFAEIEKDFAVYGDECIFGGGKVLRDGMGQSAGYPASASLDTVITNAVVIDYTGIYKADIGIKDGLIIAIGKAGNPDVMDGVHSNMIVGVNTEVIAAQGMIVTAGGIDCHVHFICPQLVNEAIASGITTLVGGGTGPAHGTCATTCTPAPSQMKLMLQSTDEFPINVGFTGKGNTAKPEGLSEIIMAGAMGLKLHEDWGSTPAAIDNCLSVAEAFDIQVNIHTDTLNEAGCVEHTIAAFKDRSIHTYHSEGAGGGHAPDIIKVCGVKNVLPSSTNPTRPFTSNTVDEHLDMLMVCHHLDKNIPEDVAFAESRIRAETIAAEDILHDMGAISIISSDSQAMGRIGEVIIRTWQTANKMKVQRGRLPGPCDSDPAEDNDNFRIRRYIAKYTINPAIVSGFSDFVGSVEAGKLADLVLWKPAFFGAKPELIIKGGAIAWANMGDPNASIPTPEPVMMRPMFGAYGKAGSSHSIAFVSKAAKEAGVASEYKLAKRVEAVGGVRHLSKLDMKLNDALPKIEVDPETYTVTADGEVLTCQPAATVPLSRNYFLF</sequence>
<feature type="modified residue" description="N6-carboxylysine" evidence="7">
    <location>
        <position position="467"/>
    </location>
</feature>
<dbReference type="InterPro" id="IPR017950">
    <property type="entry name" value="Urease_AS"/>
</dbReference>
<evidence type="ECO:0000313" key="13">
    <source>
        <dbReference type="Proteomes" id="UP000324705"/>
    </source>
</evidence>
<dbReference type="HAMAP" id="MF_01954">
    <property type="entry name" value="Urease_beta"/>
    <property type="match status" value="1"/>
</dbReference>
<dbReference type="SUPFAM" id="SSF51278">
    <property type="entry name" value="Urease, beta-subunit"/>
    <property type="match status" value="1"/>
</dbReference>
<dbReference type="PROSITE" id="PS00145">
    <property type="entry name" value="UREASE_2"/>
    <property type="match status" value="1"/>
</dbReference>
<reference evidence="12 13" key="1">
    <citation type="submission" date="2017-09" db="EMBL/GenBank/DDBJ databases">
        <authorList>
            <consortium name="International Durum Wheat Genome Sequencing Consortium (IDWGSC)"/>
            <person name="Milanesi L."/>
        </authorList>
    </citation>
    <scope>NUCLEOTIDE SEQUENCE [LARGE SCALE GENOMIC DNA]</scope>
    <source>
        <strain evidence="13">cv. Svevo</strain>
    </source>
</reference>
<dbReference type="NCBIfam" id="NF009671">
    <property type="entry name" value="PRK13192.1"/>
    <property type="match status" value="1"/>
</dbReference>
<dbReference type="AlphaFoldDB" id="A0A9R0XLV2"/>
<feature type="active site" description="Proton donor" evidence="9 10">
    <location>
        <position position="570"/>
    </location>
</feature>
<dbReference type="GO" id="GO:0009039">
    <property type="term" value="F:urease activity"/>
    <property type="evidence" value="ECO:0007669"/>
    <property type="project" value="UniProtKB-EC"/>
</dbReference>
<dbReference type="PRINTS" id="PR01752">
    <property type="entry name" value="UREASE"/>
</dbReference>
<dbReference type="PROSITE" id="PS51368">
    <property type="entry name" value="UREASE_3"/>
    <property type="match status" value="1"/>
</dbReference>
<feature type="domain" description="Urease" evidence="11">
    <location>
        <begin position="379"/>
        <end position="822"/>
    </location>
</feature>
<dbReference type="NCBIfam" id="TIGR00192">
    <property type="entry name" value="urease_beta"/>
    <property type="match status" value="1"/>
</dbReference>
<dbReference type="Gene3D" id="3.20.20.140">
    <property type="entry name" value="Metal-dependent hydrolases"/>
    <property type="match status" value="1"/>
</dbReference>
<dbReference type="EMBL" id="LT934120">
    <property type="protein sequence ID" value="VAI39223.1"/>
    <property type="molecule type" value="Genomic_DNA"/>
</dbReference>
<dbReference type="GO" id="GO:0016151">
    <property type="term" value="F:nickel cation binding"/>
    <property type="evidence" value="ECO:0007669"/>
    <property type="project" value="InterPro"/>
</dbReference>
<evidence type="ECO:0000313" key="12">
    <source>
        <dbReference type="EMBL" id="VAI39223.1"/>
    </source>
</evidence>
<comment type="catalytic activity">
    <reaction evidence="6">
        <text>urea + 2 H2O + H(+) = hydrogencarbonate + 2 NH4(+)</text>
        <dbReference type="Rhea" id="RHEA:20557"/>
        <dbReference type="ChEBI" id="CHEBI:15377"/>
        <dbReference type="ChEBI" id="CHEBI:15378"/>
        <dbReference type="ChEBI" id="CHEBI:16199"/>
        <dbReference type="ChEBI" id="CHEBI:17544"/>
        <dbReference type="ChEBI" id="CHEBI:28938"/>
        <dbReference type="EC" id="3.5.1.5"/>
    </reaction>
</comment>
<dbReference type="Pfam" id="PF01979">
    <property type="entry name" value="Amidohydro_1"/>
    <property type="match status" value="1"/>
</dbReference>
<dbReference type="PIRSF" id="PIRSF001222">
    <property type="entry name" value="Urease"/>
    <property type="match status" value="1"/>
</dbReference>
<dbReference type="EC" id="3.5.1.5" evidence="2 6"/>
<keyword evidence="3 6" id="KW-0533">Nickel</keyword>
<evidence type="ECO:0000256" key="3">
    <source>
        <dbReference type="ARBA" id="ARBA00022596"/>
    </source>
</evidence>
<feature type="binding site" evidence="8">
    <location>
        <position position="496"/>
    </location>
    <ligand>
        <name>Ni(2+)</name>
        <dbReference type="ChEBI" id="CHEBI:49786"/>
        <label>2</label>
    </ligand>
</feature>
<evidence type="ECO:0000256" key="7">
    <source>
        <dbReference type="PIRSR" id="PIRSR001222-50"/>
    </source>
</evidence>
<evidence type="ECO:0000256" key="2">
    <source>
        <dbReference type="ARBA" id="ARBA00012934"/>
    </source>
</evidence>
<dbReference type="PANTHER" id="PTHR43440:SF1">
    <property type="entry name" value="UREASE"/>
    <property type="match status" value="1"/>
</dbReference>
<evidence type="ECO:0000259" key="11">
    <source>
        <dbReference type="PROSITE" id="PS51368"/>
    </source>
</evidence>
<dbReference type="InterPro" id="IPR002026">
    <property type="entry name" value="Urease_gamma/gamma-beta_su"/>
</dbReference>
<feature type="binding site" description="via carbamate group" evidence="8">
    <location>
        <position position="467"/>
    </location>
    <ligand>
        <name>Ni(2+)</name>
        <dbReference type="ChEBI" id="CHEBI:49786"/>
        <label>1</label>
    </ligand>
</feature>